<dbReference type="RefSeq" id="WP_260046627.1">
    <property type="nucleotide sequence ID" value="NZ_CABLBR010000025.1"/>
</dbReference>
<gene>
    <name evidence="1" type="ORF">NQ502_03785</name>
</gene>
<dbReference type="EMBL" id="CP102290">
    <property type="protein sequence ID" value="UWP60186.1"/>
    <property type="molecule type" value="Genomic_DNA"/>
</dbReference>
<protein>
    <recommendedName>
        <fullName evidence="3">Response regulatory domain-containing protein</fullName>
    </recommendedName>
</protein>
<evidence type="ECO:0000313" key="2">
    <source>
        <dbReference type="Proteomes" id="UP001060164"/>
    </source>
</evidence>
<keyword evidence="2" id="KW-1185">Reference proteome</keyword>
<proteinExistence type="predicted"/>
<evidence type="ECO:0008006" key="3">
    <source>
        <dbReference type="Google" id="ProtNLM"/>
    </source>
</evidence>
<dbReference type="Proteomes" id="UP001060164">
    <property type="component" value="Chromosome"/>
</dbReference>
<sequence>MWRKKRIANSFQEDADAAFAAGMTEFVPKPVDLQHSEESSIVRG</sequence>
<name>A0ABY5VJP8_9FIRM</name>
<organism evidence="1 2">
    <name type="scientific">Ruminococcus gauvreauii</name>
    <dbReference type="NCBI Taxonomy" id="438033"/>
    <lineage>
        <taxon>Bacteria</taxon>
        <taxon>Bacillati</taxon>
        <taxon>Bacillota</taxon>
        <taxon>Clostridia</taxon>
        <taxon>Eubacteriales</taxon>
        <taxon>Oscillospiraceae</taxon>
        <taxon>Ruminococcus</taxon>
    </lineage>
</organism>
<evidence type="ECO:0000313" key="1">
    <source>
        <dbReference type="EMBL" id="UWP60186.1"/>
    </source>
</evidence>
<accession>A0ABY5VJP8</accession>
<reference evidence="1" key="1">
    <citation type="journal article" date="2022" name="Cell">
        <title>Design, construction, and in vivo augmentation of a complex gut microbiome.</title>
        <authorList>
            <person name="Cheng A.G."/>
            <person name="Ho P.Y."/>
            <person name="Aranda-Diaz A."/>
            <person name="Jain S."/>
            <person name="Yu F.B."/>
            <person name="Meng X."/>
            <person name="Wang M."/>
            <person name="Iakiviak M."/>
            <person name="Nagashima K."/>
            <person name="Zhao A."/>
            <person name="Murugkar P."/>
            <person name="Patil A."/>
            <person name="Atabakhsh K."/>
            <person name="Weakley A."/>
            <person name="Yan J."/>
            <person name="Brumbaugh A.R."/>
            <person name="Higginbottom S."/>
            <person name="Dimas A."/>
            <person name="Shiver A.L."/>
            <person name="Deutschbauer A."/>
            <person name="Neff N."/>
            <person name="Sonnenburg J.L."/>
            <person name="Huang K.C."/>
            <person name="Fischbach M.A."/>
        </authorList>
    </citation>
    <scope>NUCLEOTIDE SEQUENCE</scope>
    <source>
        <strain evidence="1">DSM 19829</strain>
    </source>
</reference>